<protein>
    <submittedName>
        <fullName evidence="2">Class II fructose-bisphosphate aldolase</fullName>
        <ecNumber evidence="2">4.1.2.13</ecNumber>
    </submittedName>
</protein>
<dbReference type="EC" id="4.1.2.13" evidence="2"/>
<comment type="cofactor">
    <cofactor evidence="1">
        <name>Zn(2+)</name>
        <dbReference type="ChEBI" id="CHEBI:29105"/>
    </cofactor>
</comment>
<dbReference type="Proteomes" id="UP001597063">
    <property type="component" value="Unassembled WGS sequence"/>
</dbReference>
<dbReference type="InterPro" id="IPR000771">
    <property type="entry name" value="FBA_II"/>
</dbReference>
<name>A0ABW2XQ76_9ACTN</name>
<sequence>MPLVRTAELVRPGTGIAAFNVITLEHAEAVAAAAEATGLPVICQISQNAVRFHGGRLGPIAAGTAAVAAGSSARVALHLDHVTDEDLLRQAADHGFGSVMYDGSEHAYAENVARTAAAAAWAHERGLWLEAELGEVGGKDGAHAPGVRTDPGEAAAFVAATGVDALAVAVGSAHAMTSRTAVLDHDLIARLRDAAGVPLVLHGSSGVGDEELRRAVRHGMTKINIGTALNIAFTGAVREHLDERPDPRRYLAPARDAMRDAAARLLEVVALRSSEDSPSESIGHSSC</sequence>
<dbReference type="SUPFAM" id="SSF51569">
    <property type="entry name" value="Aldolase"/>
    <property type="match status" value="1"/>
</dbReference>
<dbReference type="PANTHER" id="PTHR30304:SF0">
    <property type="entry name" value="D-TAGATOSE-1,6-BISPHOSPHATE ALDOLASE SUBUNIT GATY-RELATED"/>
    <property type="match status" value="1"/>
</dbReference>
<organism evidence="2 3">
    <name type="scientific">Actinomadura fibrosa</name>
    <dbReference type="NCBI Taxonomy" id="111802"/>
    <lineage>
        <taxon>Bacteria</taxon>
        <taxon>Bacillati</taxon>
        <taxon>Actinomycetota</taxon>
        <taxon>Actinomycetes</taxon>
        <taxon>Streptosporangiales</taxon>
        <taxon>Thermomonosporaceae</taxon>
        <taxon>Actinomadura</taxon>
    </lineage>
</organism>
<dbReference type="RefSeq" id="WP_131761053.1">
    <property type="nucleotide sequence ID" value="NZ_CAACUY010000143.1"/>
</dbReference>
<proteinExistence type="predicted"/>
<reference evidence="3" key="1">
    <citation type="journal article" date="2019" name="Int. J. Syst. Evol. Microbiol.">
        <title>The Global Catalogue of Microorganisms (GCM) 10K type strain sequencing project: providing services to taxonomists for standard genome sequencing and annotation.</title>
        <authorList>
            <consortium name="The Broad Institute Genomics Platform"/>
            <consortium name="The Broad Institute Genome Sequencing Center for Infectious Disease"/>
            <person name="Wu L."/>
            <person name="Ma J."/>
        </authorList>
    </citation>
    <scope>NUCLEOTIDE SEQUENCE [LARGE SCALE GENOMIC DNA]</scope>
    <source>
        <strain evidence="3">JCM 9371</strain>
    </source>
</reference>
<dbReference type="Pfam" id="PF01116">
    <property type="entry name" value="F_bP_aldolase"/>
    <property type="match status" value="1"/>
</dbReference>
<gene>
    <name evidence="2" type="ORF">ACFQZM_25520</name>
</gene>
<evidence type="ECO:0000256" key="1">
    <source>
        <dbReference type="ARBA" id="ARBA00001947"/>
    </source>
</evidence>
<dbReference type="InterPro" id="IPR013785">
    <property type="entry name" value="Aldolase_TIM"/>
</dbReference>
<dbReference type="GO" id="GO:0004332">
    <property type="term" value="F:fructose-bisphosphate aldolase activity"/>
    <property type="evidence" value="ECO:0007669"/>
    <property type="project" value="UniProtKB-EC"/>
</dbReference>
<dbReference type="EMBL" id="JBHTGP010000013">
    <property type="protein sequence ID" value="MFD0687880.1"/>
    <property type="molecule type" value="Genomic_DNA"/>
</dbReference>
<dbReference type="PIRSF" id="PIRSF001359">
    <property type="entry name" value="F_bP_aldolase_II"/>
    <property type="match status" value="1"/>
</dbReference>
<dbReference type="PANTHER" id="PTHR30304">
    <property type="entry name" value="D-TAGATOSE-1,6-BISPHOSPHATE ALDOLASE"/>
    <property type="match status" value="1"/>
</dbReference>
<keyword evidence="2" id="KW-0456">Lyase</keyword>
<accession>A0ABW2XQ76</accession>
<evidence type="ECO:0000313" key="2">
    <source>
        <dbReference type="EMBL" id="MFD0687880.1"/>
    </source>
</evidence>
<keyword evidence="3" id="KW-1185">Reference proteome</keyword>
<dbReference type="Gene3D" id="3.20.20.70">
    <property type="entry name" value="Aldolase class I"/>
    <property type="match status" value="1"/>
</dbReference>
<dbReference type="InterPro" id="IPR050246">
    <property type="entry name" value="Class_II_FBP_aldolase"/>
</dbReference>
<comment type="caution">
    <text evidence="2">The sequence shown here is derived from an EMBL/GenBank/DDBJ whole genome shotgun (WGS) entry which is preliminary data.</text>
</comment>
<evidence type="ECO:0000313" key="3">
    <source>
        <dbReference type="Proteomes" id="UP001597063"/>
    </source>
</evidence>